<proteinExistence type="predicted"/>
<protein>
    <recommendedName>
        <fullName evidence="2">Sulfotransferase domain-containing protein</fullName>
    </recommendedName>
</protein>
<dbReference type="AlphaFoldDB" id="X0UIU9"/>
<organism evidence="1">
    <name type="scientific">marine sediment metagenome</name>
    <dbReference type="NCBI Taxonomy" id="412755"/>
    <lineage>
        <taxon>unclassified sequences</taxon>
        <taxon>metagenomes</taxon>
        <taxon>ecological metagenomes</taxon>
    </lineage>
</organism>
<accession>X0UIU9</accession>
<comment type="caution">
    <text evidence="1">The sequence shown here is derived from an EMBL/GenBank/DDBJ whole genome shotgun (WGS) entry which is preliminary data.</text>
</comment>
<evidence type="ECO:0000313" key="1">
    <source>
        <dbReference type="EMBL" id="GAF88425.1"/>
    </source>
</evidence>
<reference evidence="1" key="1">
    <citation type="journal article" date="2014" name="Front. Microbiol.">
        <title>High frequency of phylogenetically diverse reductive dehalogenase-homologous genes in deep subseafloor sedimentary metagenomes.</title>
        <authorList>
            <person name="Kawai M."/>
            <person name="Futagami T."/>
            <person name="Toyoda A."/>
            <person name="Takaki Y."/>
            <person name="Nishi S."/>
            <person name="Hori S."/>
            <person name="Arai W."/>
            <person name="Tsubouchi T."/>
            <person name="Morono Y."/>
            <person name="Uchiyama I."/>
            <person name="Ito T."/>
            <person name="Fujiyama A."/>
            <person name="Inagaki F."/>
            <person name="Takami H."/>
        </authorList>
    </citation>
    <scope>NUCLEOTIDE SEQUENCE</scope>
    <source>
        <strain evidence="1">Expedition CK06-06</strain>
    </source>
</reference>
<feature type="non-terminal residue" evidence="1">
    <location>
        <position position="1"/>
    </location>
</feature>
<name>X0UIU9_9ZZZZ</name>
<gene>
    <name evidence="1" type="ORF">S01H1_27249</name>
</gene>
<dbReference type="EMBL" id="BARS01016576">
    <property type="protein sequence ID" value="GAF88425.1"/>
    <property type="molecule type" value="Genomic_DNA"/>
</dbReference>
<evidence type="ECO:0008006" key="2">
    <source>
        <dbReference type="Google" id="ProtNLM"/>
    </source>
</evidence>
<sequence length="177" mass="20470">WPFGIVENKADNADLKKHPKCPGKSTSKKIVYCFGNPARAIHSHFRRKWTRVAFGNLGMSIKVGKNDTFENVVRNQKLGHCTTGVIRQFKTWHNSPTPILFVDFLKYPNESIKAIGEFLSDDKVNTIKIPIDVERCNMCSDEWNRKDVFSVYDPIYQQMLKSHGCIFLNDKCIKRFN</sequence>